<dbReference type="RefSeq" id="WP_167229286.1">
    <property type="nucleotide sequence ID" value="NZ_JAAQPH010000023.1"/>
</dbReference>
<keyword evidence="3" id="KW-1185">Reference proteome</keyword>
<dbReference type="AlphaFoldDB" id="A0A967KHS0"/>
<evidence type="ECO:0000313" key="3">
    <source>
        <dbReference type="Proteomes" id="UP000761264"/>
    </source>
</evidence>
<gene>
    <name evidence="2" type="ORF">HBA54_23450</name>
</gene>
<protein>
    <submittedName>
        <fullName evidence="2">Uncharacterized protein</fullName>
    </submittedName>
</protein>
<dbReference type="Proteomes" id="UP000761264">
    <property type="component" value="Unassembled WGS sequence"/>
</dbReference>
<organism evidence="2 3">
    <name type="scientific">Pelagibius litoralis</name>
    <dbReference type="NCBI Taxonomy" id="374515"/>
    <lineage>
        <taxon>Bacteria</taxon>
        <taxon>Pseudomonadati</taxon>
        <taxon>Pseudomonadota</taxon>
        <taxon>Alphaproteobacteria</taxon>
        <taxon>Rhodospirillales</taxon>
        <taxon>Rhodovibrionaceae</taxon>
        <taxon>Pelagibius</taxon>
    </lineage>
</organism>
<comment type="caution">
    <text evidence="2">The sequence shown here is derived from an EMBL/GenBank/DDBJ whole genome shotgun (WGS) entry which is preliminary data.</text>
</comment>
<feature type="chain" id="PRO_5036729361" evidence="1">
    <location>
        <begin position="26"/>
        <end position="86"/>
    </location>
</feature>
<keyword evidence="1" id="KW-0732">Signal</keyword>
<name>A0A967KHS0_9PROT</name>
<reference evidence="2" key="1">
    <citation type="submission" date="2020-03" db="EMBL/GenBank/DDBJ databases">
        <title>Genome of Pelagibius litoralis DSM 21314T.</title>
        <authorList>
            <person name="Wang G."/>
        </authorList>
    </citation>
    <scope>NUCLEOTIDE SEQUENCE</scope>
    <source>
        <strain evidence="2">DSM 21314</strain>
    </source>
</reference>
<sequence>MLKITSLVLAAAVTATAAIPSVALAIDNGPCDHCTMEPIVVKGDRPEKEKAEMPTQNLTVGQPALVILTPMPKIGAPTVRADESRN</sequence>
<dbReference type="EMBL" id="JAAQPH010000023">
    <property type="protein sequence ID" value="NIA71551.1"/>
    <property type="molecule type" value="Genomic_DNA"/>
</dbReference>
<accession>A0A967KHS0</accession>
<proteinExistence type="predicted"/>
<feature type="signal peptide" evidence="1">
    <location>
        <begin position="1"/>
        <end position="25"/>
    </location>
</feature>
<evidence type="ECO:0000256" key="1">
    <source>
        <dbReference type="SAM" id="SignalP"/>
    </source>
</evidence>
<evidence type="ECO:0000313" key="2">
    <source>
        <dbReference type="EMBL" id="NIA71551.1"/>
    </source>
</evidence>